<sequence>MSNQKYTLITGATSGIGLELTKLFAQDKYNLVLVARGQDELEKMATDLKSQYGVEVTTIAKDLFKRESPFEVYQEVKDKGIAINVLVNDAGQGQYGAFTETDVNRELDIIQLNVGAYVVLTKCFLKEMVARNEGKILNVSSIGGEMPGPLQSVYHATKAFVTSFSEAVNNEIKDTQVSITLLEPGVTNTDFFHKASQEEAKGVKEGSKADPAEVAKDGFEGLMAGKDKVISGFKNKAMVAASQVVPDSMVAENMHKMMEPTNKNEE</sequence>
<dbReference type="PIRSF" id="PIRSF000126">
    <property type="entry name" value="11-beta-HSD1"/>
    <property type="match status" value="1"/>
</dbReference>
<protein>
    <submittedName>
        <fullName evidence="4">SDR family oxidoreductase</fullName>
    </submittedName>
</protein>
<dbReference type="PANTHER" id="PTHR42901:SF1">
    <property type="entry name" value="ALCOHOL DEHYDROGENASE"/>
    <property type="match status" value="1"/>
</dbReference>
<dbReference type="Pfam" id="PF00106">
    <property type="entry name" value="adh_short"/>
    <property type="match status" value="1"/>
</dbReference>
<evidence type="ECO:0000256" key="1">
    <source>
        <dbReference type="ARBA" id="ARBA00006484"/>
    </source>
</evidence>
<dbReference type="SUPFAM" id="SSF51735">
    <property type="entry name" value="NAD(P)-binding Rossmann-fold domains"/>
    <property type="match status" value="1"/>
</dbReference>
<comment type="similarity">
    <text evidence="1 3">Belongs to the short-chain dehydrogenases/reductases (SDR) family.</text>
</comment>
<name>A0A7L5DUS1_9SPHI</name>
<dbReference type="Gene3D" id="3.40.50.720">
    <property type="entry name" value="NAD(P)-binding Rossmann-like Domain"/>
    <property type="match status" value="1"/>
</dbReference>
<dbReference type="EMBL" id="CP051682">
    <property type="protein sequence ID" value="QJD94875.1"/>
    <property type="molecule type" value="Genomic_DNA"/>
</dbReference>
<keyword evidence="5" id="KW-1185">Reference proteome</keyword>
<reference evidence="4 5" key="1">
    <citation type="submission" date="2020-04" db="EMBL/GenBank/DDBJ databases">
        <title>Genome sequencing of novel species.</title>
        <authorList>
            <person name="Heo J."/>
            <person name="Kim S.-J."/>
            <person name="Kim J.-S."/>
            <person name="Hong S.-B."/>
            <person name="Kwon S.-W."/>
        </authorList>
    </citation>
    <scope>NUCLEOTIDE SEQUENCE [LARGE SCALE GENOMIC DNA]</scope>
    <source>
        <strain evidence="4 5">F39-2</strain>
    </source>
</reference>
<organism evidence="4 5">
    <name type="scientific">Mucilaginibacter robiniae</name>
    <dbReference type="NCBI Taxonomy" id="2728022"/>
    <lineage>
        <taxon>Bacteria</taxon>
        <taxon>Pseudomonadati</taxon>
        <taxon>Bacteroidota</taxon>
        <taxon>Sphingobacteriia</taxon>
        <taxon>Sphingobacteriales</taxon>
        <taxon>Sphingobacteriaceae</taxon>
        <taxon>Mucilaginibacter</taxon>
    </lineage>
</organism>
<dbReference type="PRINTS" id="PR00080">
    <property type="entry name" value="SDRFAMILY"/>
</dbReference>
<dbReference type="AlphaFoldDB" id="A0A7L5DUS1"/>
<evidence type="ECO:0000313" key="4">
    <source>
        <dbReference type="EMBL" id="QJD94875.1"/>
    </source>
</evidence>
<gene>
    <name evidence="4" type="ORF">HH214_02760</name>
</gene>
<accession>A0A7L5DUS1</accession>
<evidence type="ECO:0000256" key="2">
    <source>
        <dbReference type="ARBA" id="ARBA00023002"/>
    </source>
</evidence>
<dbReference type="GO" id="GO:0016491">
    <property type="term" value="F:oxidoreductase activity"/>
    <property type="evidence" value="ECO:0007669"/>
    <property type="project" value="UniProtKB-KW"/>
</dbReference>
<dbReference type="RefSeq" id="WP_169605892.1">
    <property type="nucleotide sequence ID" value="NZ_CP051682.1"/>
</dbReference>
<dbReference type="InterPro" id="IPR002347">
    <property type="entry name" value="SDR_fam"/>
</dbReference>
<dbReference type="InterPro" id="IPR036291">
    <property type="entry name" value="NAD(P)-bd_dom_sf"/>
</dbReference>
<evidence type="ECO:0000313" key="5">
    <source>
        <dbReference type="Proteomes" id="UP000503278"/>
    </source>
</evidence>
<evidence type="ECO:0000256" key="3">
    <source>
        <dbReference type="RuleBase" id="RU000363"/>
    </source>
</evidence>
<dbReference type="PANTHER" id="PTHR42901">
    <property type="entry name" value="ALCOHOL DEHYDROGENASE"/>
    <property type="match status" value="1"/>
</dbReference>
<dbReference type="Proteomes" id="UP000503278">
    <property type="component" value="Chromosome"/>
</dbReference>
<dbReference type="KEGG" id="mrob:HH214_02760"/>
<proteinExistence type="inferred from homology"/>
<keyword evidence="2" id="KW-0560">Oxidoreductase</keyword>
<dbReference type="PRINTS" id="PR00081">
    <property type="entry name" value="GDHRDH"/>
</dbReference>